<gene>
    <name evidence="2" type="ORF">DF3PB_820006</name>
</gene>
<feature type="region of interest" description="Disordered" evidence="1">
    <location>
        <begin position="64"/>
        <end position="84"/>
    </location>
</feature>
<accession>A0A380TJU4</accession>
<dbReference type="EMBL" id="UIDG01000637">
    <property type="protein sequence ID" value="SUS08710.1"/>
    <property type="molecule type" value="Genomic_DNA"/>
</dbReference>
<sequence length="84" mass="9111">MPFVLIFARADSRHVIPRVAAERLASKLGANRSGPSPDSARLSTQRLLAANAEATVSFRDTAPLTGHARFPHDQAPVLRSQPRI</sequence>
<dbReference type="AlphaFoldDB" id="A0A380TJU4"/>
<evidence type="ECO:0000313" key="2">
    <source>
        <dbReference type="EMBL" id="SUS08710.1"/>
    </source>
</evidence>
<proteinExistence type="predicted"/>
<organism evidence="2">
    <name type="scientific">metagenome</name>
    <dbReference type="NCBI Taxonomy" id="256318"/>
    <lineage>
        <taxon>unclassified sequences</taxon>
        <taxon>metagenomes</taxon>
    </lineage>
</organism>
<protein>
    <submittedName>
        <fullName evidence="2">Uncharacterized protein</fullName>
    </submittedName>
</protein>
<name>A0A380TJU4_9ZZZZ</name>
<reference evidence="2" key="1">
    <citation type="submission" date="2018-07" db="EMBL/GenBank/DDBJ databases">
        <authorList>
            <person name="Quirk P.G."/>
            <person name="Krulwich T.A."/>
        </authorList>
    </citation>
    <scope>NUCLEOTIDE SEQUENCE</scope>
</reference>
<evidence type="ECO:0000256" key="1">
    <source>
        <dbReference type="SAM" id="MobiDB-lite"/>
    </source>
</evidence>